<organism evidence="3 4">
    <name type="scientific">Belnapia rosea</name>
    <dbReference type="NCBI Taxonomy" id="938405"/>
    <lineage>
        <taxon>Bacteria</taxon>
        <taxon>Pseudomonadati</taxon>
        <taxon>Pseudomonadota</taxon>
        <taxon>Alphaproteobacteria</taxon>
        <taxon>Acetobacterales</taxon>
        <taxon>Roseomonadaceae</taxon>
        <taxon>Belnapia</taxon>
    </lineage>
</organism>
<evidence type="ECO:0000256" key="1">
    <source>
        <dbReference type="ARBA" id="ARBA00008769"/>
    </source>
</evidence>
<keyword evidence="2" id="KW-0732">Signal</keyword>
<dbReference type="InterPro" id="IPR052932">
    <property type="entry name" value="OprB_Porin"/>
</dbReference>
<proteinExistence type="inferred from homology"/>
<evidence type="ECO:0000313" key="4">
    <source>
        <dbReference type="Proteomes" id="UP000198925"/>
    </source>
</evidence>
<dbReference type="Proteomes" id="UP000198925">
    <property type="component" value="Unassembled WGS sequence"/>
</dbReference>
<keyword evidence="4" id="KW-1185">Reference proteome</keyword>
<evidence type="ECO:0000256" key="2">
    <source>
        <dbReference type="RuleBase" id="RU363072"/>
    </source>
</evidence>
<dbReference type="Pfam" id="PF04966">
    <property type="entry name" value="OprB"/>
    <property type="match status" value="1"/>
</dbReference>
<feature type="chain" id="PRO_5011331681" evidence="2">
    <location>
        <begin position="25"/>
        <end position="458"/>
    </location>
</feature>
<evidence type="ECO:0000313" key="3">
    <source>
        <dbReference type="EMBL" id="SDD31885.1"/>
    </source>
</evidence>
<comment type="similarity">
    <text evidence="1 2">Belongs to the OprB family.</text>
</comment>
<dbReference type="PANTHER" id="PTHR37944">
    <property type="entry name" value="PORIN B"/>
    <property type="match status" value="1"/>
</dbReference>
<protein>
    <submittedName>
        <fullName evidence="3">Porin, OprB family</fullName>
    </submittedName>
</protein>
<dbReference type="InterPro" id="IPR007049">
    <property type="entry name" value="Carb-sel_porin_OprB"/>
</dbReference>
<dbReference type="InterPro" id="IPR038673">
    <property type="entry name" value="OprB_sf"/>
</dbReference>
<accession>A0A1G6TU99</accession>
<gene>
    <name evidence="3" type="ORF">SAMN04487779_1006172</name>
</gene>
<sequence>MAALLLHAWLGLVLLAAVAAGARADEVRRRTEEPEYRPDGLPERSIATALPGNGDLFGHRRWLAARGIYYNLWYRNDVLASTSGGSQREVINQGLLEPSLSVDLGQLAGLHGLRLYTNLFLIHNTGRIRRDLVGGVNTIAAIEAAPTVRLSELWLEQQLLGGLARFRAGQLAADADFFFAQAADIFLQTDWPTIAALNLPSGGPAYPLSTPGALLALDPEPGVTLQLGVYNGNPAGPGPGDEQRRNRHGLAFRVRDPALVLAELQLSANQAPGDTGLARTIKVGGWTHLGQFDHRRLAEDGGLLADPAGSGAPRRLRGSWGLYAVGEHQLYRKRGGDEESGVTAFGRASVAPSDRSTISLYLDGGVVFSGLVATRPRDRFGFSLIYARFSDAVRGFDRDRLAGAGAAVREFEMNLEVTYVAEVRPGFSLQPALTHVWRPGGDARREALVLGFRSYLQF</sequence>
<dbReference type="EMBL" id="FMZX01000006">
    <property type="protein sequence ID" value="SDD31885.1"/>
    <property type="molecule type" value="Genomic_DNA"/>
</dbReference>
<dbReference type="Gene3D" id="2.40.160.180">
    <property type="entry name" value="Carbohydrate-selective porin OprB"/>
    <property type="match status" value="1"/>
</dbReference>
<feature type="signal peptide" evidence="2">
    <location>
        <begin position="1"/>
        <end position="24"/>
    </location>
</feature>
<dbReference type="STRING" id="938405.SAMN02927895_03386"/>
<dbReference type="RefSeq" id="WP_090565686.1">
    <property type="nucleotide sequence ID" value="NZ_FMXZ01000009.1"/>
</dbReference>
<dbReference type="GO" id="GO:0016020">
    <property type="term" value="C:membrane"/>
    <property type="evidence" value="ECO:0007669"/>
    <property type="project" value="InterPro"/>
</dbReference>
<dbReference type="PANTHER" id="PTHR37944:SF1">
    <property type="entry name" value="PORIN B"/>
    <property type="match status" value="1"/>
</dbReference>
<dbReference type="AlphaFoldDB" id="A0A1G6TU99"/>
<dbReference type="OrthoDB" id="177316at2"/>
<reference evidence="3 4" key="1">
    <citation type="submission" date="2016-10" db="EMBL/GenBank/DDBJ databases">
        <authorList>
            <person name="de Groot N.N."/>
        </authorList>
    </citation>
    <scope>NUCLEOTIDE SEQUENCE [LARGE SCALE GENOMIC DNA]</scope>
    <source>
        <strain evidence="3 4">CPCC 100156</strain>
    </source>
</reference>
<dbReference type="GO" id="GO:0015288">
    <property type="term" value="F:porin activity"/>
    <property type="evidence" value="ECO:0007669"/>
    <property type="project" value="InterPro"/>
</dbReference>
<name>A0A1G6TU99_9PROT</name>
<dbReference type="GO" id="GO:0008643">
    <property type="term" value="P:carbohydrate transport"/>
    <property type="evidence" value="ECO:0007669"/>
    <property type="project" value="InterPro"/>
</dbReference>